<sequence>MRAAQVLAPTGPADVVVRDVQEPTPTAHDVLVEVHSVGVSFPDLLLSKGEYQLKPEPPFTLGVDFAGVVLDPGAAESSGFEVGQRVCGVNSHGGAAEQVANPVIFTFPLPDSVSYDAGAALPMNYLTAQFALKERGGIREGETVLVNGAAGGVGTATVQVAKGYGARTIALVSSEEKAEMARRAGADDVVVGSDDVRTAVKDLTGGRGADLMLDVAGGDAFTDYLRCLAEGGRLLVVGFASGQGIPEVKVNRLLLNNIDVRGVGWGAWAMTKPGYMQRQWIELMPMIESGVVDPPIGETYRLEDFGQALTEMEERRTLGKSVVRVR</sequence>
<dbReference type="Pfam" id="PF08240">
    <property type="entry name" value="ADH_N"/>
    <property type="match status" value="1"/>
</dbReference>
<evidence type="ECO:0000313" key="3">
    <source>
        <dbReference type="Proteomes" id="UP000294853"/>
    </source>
</evidence>
<dbReference type="PANTHER" id="PTHR43677">
    <property type="entry name" value="SHORT-CHAIN DEHYDROGENASE/REDUCTASE"/>
    <property type="match status" value="1"/>
</dbReference>
<accession>A0A4P7IDR5</accession>
<dbReference type="PANTHER" id="PTHR43677:SF4">
    <property type="entry name" value="QUINONE OXIDOREDUCTASE-LIKE PROTEIN 2"/>
    <property type="match status" value="1"/>
</dbReference>
<protein>
    <submittedName>
        <fullName evidence="2">NADPH:quinone oxidoreductase family protein</fullName>
    </submittedName>
</protein>
<dbReference type="Pfam" id="PF00107">
    <property type="entry name" value="ADH_zinc_N"/>
    <property type="match status" value="1"/>
</dbReference>
<dbReference type="Gene3D" id="3.40.50.720">
    <property type="entry name" value="NAD(P)-binding Rossmann-like Domain"/>
    <property type="match status" value="1"/>
</dbReference>
<dbReference type="Gene3D" id="3.90.180.10">
    <property type="entry name" value="Medium-chain alcohol dehydrogenases, catalytic domain"/>
    <property type="match status" value="1"/>
</dbReference>
<organism evidence="2 3">
    <name type="scientific">Nocardioides seonyuensis</name>
    <dbReference type="NCBI Taxonomy" id="2518371"/>
    <lineage>
        <taxon>Bacteria</taxon>
        <taxon>Bacillati</taxon>
        <taxon>Actinomycetota</taxon>
        <taxon>Actinomycetes</taxon>
        <taxon>Propionibacteriales</taxon>
        <taxon>Nocardioidaceae</taxon>
        <taxon>Nocardioides</taxon>
    </lineage>
</organism>
<reference evidence="2 3" key="1">
    <citation type="submission" date="2019-03" db="EMBL/GenBank/DDBJ databases">
        <title>Three New Species of Nocardioides, Nocardioides euryhalodurans sp. nov., Nocardioides seonyuensis sp. nov. and Nocardioides eburneoflavus sp. nov. Iolated from Soil.</title>
        <authorList>
            <person name="Roh S.G."/>
            <person name="Lee C."/>
            <person name="Kim M.-K."/>
            <person name="Kim S.B."/>
        </authorList>
    </citation>
    <scope>NUCLEOTIDE SEQUENCE [LARGE SCALE GENOMIC DNA]</scope>
    <source>
        <strain evidence="2 3">MMS17-SY207-3</strain>
    </source>
</reference>
<dbReference type="SUPFAM" id="SSF50129">
    <property type="entry name" value="GroES-like"/>
    <property type="match status" value="1"/>
</dbReference>
<dbReference type="KEGG" id="nsn:EXE58_07620"/>
<proteinExistence type="predicted"/>
<dbReference type="InterPro" id="IPR002364">
    <property type="entry name" value="Quin_OxRdtase/zeta-crystal_CS"/>
</dbReference>
<dbReference type="SMART" id="SM00829">
    <property type="entry name" value="PKS_ER"/>
    <property type="match status" value="1"/>
</dbReference>
<dbReference type="RefSeq" id="WP_135267327.1">
    <property type="nucleotide sequence ID" value="NZ_CP038436.1"/>
</dbReference>
<dbReference type="CDD" id="cd08241">
    <property type="entry name" value="QOR1"/>
    <property type="match status" value="1"/>
</dbReference>
<dbReference type="InterPro" id="IPR013154">
    <property type="entry name" value="ADH-like_N"/>
</dbReference>
<dbReference type="PROSITE" id="PS01162">
    <property type="entry name" value="QOR_ZETA_CRYSTAL"/>
    <property type="match status" value="1"/>
</dbReference>
<dbReference type="Proteomes" id="UP000294853">
    <property type="component" value="Chromosome"/>
</dbReference>
<keyword evidence="3" id="KW-1185">Reference proteome</keyword>
<evidence type="ECO:0000313" key="2">
    <source>
        <dbReference type="EMBL" id="QBX55335.1"/>
    </source>
</evidence>
<dbReference type="InterPro" id="IPR051397">
    <property type="entry name" value="Zn-ADH-like_protein"/>
</dbReference>
<dbReference type="EMBL" id="CP038436">
    <property type="protein sequence ID" value="QBX55335.1"/>
    <property type="molecule type" value="Genomic_DNA"/>
</dbReference>
<feature type="domain" description="Enoyl reductase (ER)" evidence="1">
    <location>
        <begin position="11"/>
        <end position="323"/>
    </location>
</feature>
<dbReference type="InterPro" id="IPR036291">
    <property type="entry name" value="NAD(P)-bd_dom_sf"/>
</dbReference>
<dbReference type="InterPro" id="IPR013149">
    <property type="entry name" value="ADH-like_C"/>
</dbReference>
<dbReference type="OrthoDB" id="4190732at2"/>
<dbReference type="InterPro" id="IPR020843">
    <property type="entry name" value="ER"/>
</dbReference>
<gene>
    <name evidence="2" type="ORF">EXE58_07620</name>
</gene>
<dbReference type="InterPro" id="IPR011032">
    <property type="entry name" value="GroES-like_sf"/>
</dbReference>
<name>A0A4P7IDR5_9ACTN</name>
<dbReference type="AlphaFoldDB" id="A0A4P7IDR5"/>
<evidence type="ECO:0000259" key="1">
    <source>
        <dbReference type="SMART" id="SM00829"/>
    </source>
</evidence>
<dbReference type="GO" id="GO:0016491">
    <property type="term" value="F:oxidoreductase activity"/>
    <property type="evidence" value="ECO:0007669"/>
    <property type="project" value="InterPro"/>
</dbReference>
<dbReference type="SUPFAM" id="SSF51735">
    <property type="entry name" value="NAD(P)-binding Rossmann-fold domains"/>
    <property type="match status" value="1"/>
</dbReference>
<dbReference type="GO" id="GO:0008270">
    <property type="term" value="F:zinc ion binding"/>
    <property type="evidence" value="ECO:0007669"/>
    <property type="project" value="InterPro"/>
</dbReference>